<reference evidence="2" key="1">
    <citation type="submission" date="2017-01" db="EMBL/GenBank/DDBJ databases">
        <authorList>
            <person name="Varghese N."/>
            <person name="Submissions S."/>
        </authorList>
    </citation>
    <scope>NUCLEOTIDE SEQUENCE [LARGE SCALE GENOMIC DNA]</scope>
    <source>
        <strain evidence="2">DSM 21054</strain>
    </source>
</reference>
<gene>
    <name evidence="1" type="ORF">SAMN05421788_109219</name>
</gene>
<keyword evidence="2" id="KW-1185">Reference proteome</keyword>
<evidence type="ECO:0000313" key="2">
    <source>
        <dbReference type="Proteomes" id="UP000186917"/>
    </source>
</evidence>
<name>A0A1N7R5K5_9BACT</name>
<dbReference type="EMBL" id="FTOR01000009">
    <property type="protein sequence ID" value="SIT30418.1"/>
    <property type="molecule type" value="Genomic_DNA"/>
</dbReference>
<protein>
    <submittedName>
        <fullName evidence="1">Adenylate cyclase</fullName>
    </submittedName>
</protein>
<dbReference type="AlphaFoldDB" id="A0A1N7R5K5"/>
<evidence type="ECO:0000313" key="1">
    <source>
        <dbReference type="EMBL" id="SIT30418.1"/>
    </source>
</evidence>
<organism evidence="1 2">
    <name type="scientific">Filimonas lacunae</name>
    <dbReference type="NCBI Taxonomy" id="477680"/>
    <lineage>
        <taxon>Bacteria</taxon>
        <taxon>Pseudomonadati</taxon>
        <taxon>Bacteroidota</taxon>
        <taxon>Chitinophagia</taxon>
        <taxon>Chitinophagales</taxon>
        <taxon>Chitinophagaceae</taxon>
        <taxon>Filimonas</taxon>
    </lineage>
</organism>
<accession>A0A1N7R5K5</accession>
<sequence length="130" mass="14836">MFMSKTLISEVEVYSQLDTITNSPLFKGSKVLTILLKFIVKETLEGRGMQLKGYTIAIGALGYKHKVDEHHLAMVRIYAGRLRKLLQRYYSNCHDGDEIIIKIPKGGYNPRFVRMSKTTCVLLMLLINVV</sequence>
<dbReference type="Proteomes" id="UP000186917">
    <property type="component" value="Unassembled WGS sequence"/>
</dbReference>
<proteinExistence type="predicted"/>